<evidence type="ECO:0000256" key="3">
    <source>
        <dbReference type="ARBA" id="ARBA00022475"/>
    </source>
</evidence>
<feature type="domain" description="ABC transporter" evidence="10">
    <location>
        <begin position="360"/>
        <end position="587"/>
    </location>
</feature>
<keyword evidence="5" id="KW-0547">Nucleotide-binding</keyword>
<dbReference type="SMART" id="SM00382">
    <property type="entry name" value="AAA"/>
    <property type="match status" value="1"/>
</dbReference>
<feature type="transmembrane region" description="Helical" evidence="9">
    <location>
        <begin position="154"/>
        <end position="177"/>
    </location>
</feature>
<comment type="subcellular location">
    <subcellularLocation>
        <location evidence="1">Cell membrane</location>
        <topology evidence="1">Multi-pass membrane protein</topology>
    </subcellularLocation>
</comment>
<gene>
    <name evidence="12" type="ORF">UFOPK2292_01067</name>
</gene>
<dbReference type="Gene3D" id="1.20.1560.10">
    <property type="entry name" value="ABC transporter type 1, transmembrane domain"/>
    <property type="match status" value="1"/>
</dbReference>
<keyword evidence="3" id="KW-1003">Cell membrane</keyword>
<dbReference type="AlphaFoldDB" id="A0A6J6MQ91"/>
<feature type="transmembrane region" description="Helical" evidence="9">
    <location>
        <begin position="271"/>
        <end position="291"/>
    </location>
</feature>
<dbReference type="SUPFAM" id="SSF52540">
    <property type="entry name" value="P-loop containing nucleoside triphosphate hydrolases"/>
    <property type="match status" value="1"/>
</dbReference>
<evidence type="ECO:0000313" key="12">
    <source>
        <dbReference type="EMBL" id="CAB4675719.1"/>
    </source>
</evidence>
<dbReference type="GO" id="GO:0005886">
    <property type="term" value="C:plasma membrane"/>
    <property type="evidence" value="ECO:0007669"/>
    <property type="project" value="UniProtKB-SubCell"/>
</dbReference>
<dbReference type="GO" id="GO:0140359">
    <property type="term" value="F:ABC-type transporter activity"/>
    <property type="evidence" value="ECO:0007669"/>
    <property type="project" value="InterPro"/>
</dbReference>
<dbReference type="FunFam" id="3.40.50.300:FF:000854">
    <property type="entry name" value="Multidrug ABC transporter ATP-binding protein"/>
    <property type="match status" value="1"/>
</dbReference>
<dbReference type="InterPro" id="IPR017871">
    <property type="entry name" value="ABC_transporter-like_CS"/>
</dbReference>
<dbReference type="GO" id="GO:0005524">
    <property type="term" value="F:ATP binding"/>
    <property type="evidence" value="ECO:0007669"/>
    <property type="project" value="UniProtKB-KW"/>
</dbReference>
<dbReference type="SUPFAM" id="SSF90123">
    <property type="entry name" value="ABC transporter transmembrane region"/>
    <property type="match status" value="1"/>
</dbReference>
<proteinExistence type="predicted"/>
<evidence type="ECO:0000256" key="6">
    <source>
        <dbReference type="ARBA" id="ARBA00022840"/>
    </source>
</evidence>
<keyword evidence="2" id="KW-0813">Transport</keyword>
<dbReference type="PROSITE" id="PS50893">
    <property type="entry name" value="ABC_TRANSPORTER_2"/>
    <property type="match status" value="1"/>
</dbReference>
<dbReference type="EMBL" id="CAEZWU010000171">
    <property type="protein sequence ID" value="CAB4675719.1"/>
    <property type="molecule type" value="Genomic_DNA"/>
</dbReference>
<accession>A0A6J6MQ91</accession>
<evidence type="ECO:0000256" key="7">
    <source>
        <dbReference type="ARBA" id="ARBA00022989"/>
    </source>
</evidence>
<dbReference type="InterPro" id="IPR027417">
    <property type="entry name" value="P-loop_NTPase"/>
</dbReference>
<feature type="transmembrane region" description="Helical" evidence="9">
    <location>
        <begin position="28"/>
        <end position="52"/>
    </location>
</feature>
<keyword evidence="6" id="KW-0067">ATP-binding</keyword>
<keyword evidence="8 9" id="KW-0472">Membrane</keyword>
<keyword evidence="7 9" id="KW-1133">Transmembrane helix</keyword>
<dbReference type="InterPro" id="IPR036640">
    <property type="entry name" value="ABC1_TM_sf"/>
</dbReference>
<feature type="transmembrane region" description="Helical" evidence="9">
    <location>
        <begin position="72"/>
        <end position="95"/>
    </location>
</feature>
<evidence type="ECO:0000256" key="1">
    <source>
        <dbReference type="ARBA" id="ARBA00004651"/>
    </source>
</evidence>
<name>A0A6J6MQ91_9ZZZZ</name>
<evidence type="ECO:0000259" key="10">
    <source>
        <dbReference type="PROSITE" id="PS50893"/>
    </source>
</evidence>
<evidence type="ECO:0000256" key="5">
    <source>
        <dbReference type="ARBA" id="ARBA00022741"/>
    </source>
</evidence>
<dbReference type="InterPro" id="IPR003593">
    <property type="entry name" value="AAA+_ATPase"/>
</dbReference>
<dbReference type="Gene3D" id="3.40.50.300">
    <property type="entry name" value="P-loop containing nucleotide triphosphate hydrolases"/>
    <property type="match status" value="1"/>
</dbReference>
<organism evidence="12">
    <name type="scientific">freshwater metagenome</name>
    <dbReference type="NCBI Taxonomy" id="449393"/>
    <lineage>
        <taxon>unclassified sequences</taxon>
        <taxon>metagenomes</taxon>
        <taxon>ecological metagenomes</taxon>
    </lineage>
</organism>
<dbReference type="PROSITE" id="PS50929">
    <property type="entry name" value="ABC_TM1F"/>
    <property type="match status" value="1"/>
</dbReference>
<protein>
    <submittedName>
        <fullName evidence="12">Unannotated protein</fullName>
    </submittedName>
</protein>
<dbReference type="PANTHER" id="PTHR24221:SF654">
    <property type="entry name" value="ATP-BINDING CASSETTE SUB-FAMILY B MEMBER 6"/>
    <property type="match status" value="1"/>
</dbReference>
<feature type="transmembrane region" description="Helical" evidence="9">
    <location>
        <begin position="183"/>
        <end position="202"/>
    </location>
</feature>
<feature type="domain" description="ABC transmembrane type-1" evidence="11">
    <location>
        <begin position="28"/>
        <end position="326"/>
    </location>
</feature>
<dbReference type="GO" id="GO:0034040">
    <property type="term" value="F:ATPase-coupled lipid transmembrane transporter activity"/>
    <property type="evidence" value="ECO:0007669"/>
    <property type="project" value="TreeGrafter"/>
</dbReference>
<evidence type="ECO:0000256" key="2">
    <source>
        <dbReference type="ARBA" id="ARBA00022448"/>
    </source>
</evidence>
<evidence type="ECO:0000256" key="8">
    <source>
        <dbReference type="ARBA" id="ARBA00023136"/>
    </source>
</evidence>
<dbReference type="Pfam" id="PF00664">
    <property type="entry name" value="ABC_membrane"/>
    <property type="match status" value="1"/>
</dbReference>
<dbReference type="InterPro" id="IPR039421">
    <property type="entry name" value="Type_1_exporter"/>
</dbReference>
<dbReference type="PROSITE" id="PS00211">
    <property type="entry name" value="ABC_TRANSPORTER_1"/>
    <property type="match status" value="1"/>
</dbReference>
<dbReference type="InterPro" id="IPR011527">
    <property type="entry name" value="ABC1_TM_dom"/>
</dbReference>
<evidence type="ECO:0000256" key="9">
    <source>
        <dbReference type="SAM" id="Phobius"/>
    </source>
</evidence>
<keyword evidence="4 9" id="KW-0812">Transmembrane</keyword>
<dbReference type="GO" id="GO:0016887">
    <property type="term" value="F:ATP hydrolysis activity"/>
    <property type="evidence" value="ECO:0007669"/>
    <property type="project" value="InterPro"/>
</dbReference>
<reference evidence="12" key="1">
    <citation type="submission" date="2020-05" db="EMBL/GenBank/DDBJ databases">
        <authorList>
            <person name="Chiriac C."/>
            <person name="Salcher M."/>
            <person name="Ghai R."/>
            <person name="Kavagutti S V."/>
        </authorList>
    </citation>
    <scope>NUCLEOTIDE SEQUENCE</scope>
</reference>
<sequence length="588" mass="65266">MLNNLIKAKTIRMAWAVYPRQSKVRIPIMFVLGLIQTALEALGIGLVIPVMTTMSNATTGNSGSVLQPLFNYFGIRAVGTMVGVAVLCIVATYFVKNLYKLFFGYVAGRVSNYTNHQVTSQLFRSYLTRPYTFHLQRNSSELLNSMQQEAGMTIGLVGSIISLVQELLLASAVIWLMVYTEPIAAISTVLILVLGSMLFLKVTKPMTIKFGKQRQAIQAPLTRYMLQGFGGVKDIKVLGRSNDFLNQYERQNQVVQNASLRYGILKSIAPMWTELLAMSGLAVVVWVMIWQDRPPDRIIPLLGLFVIATWRFVPSVNSVVNLTNSIRYSQPAVESVYREFEYIKSQQDTVKTQITFNDKVEMRNLTFNYPNTAAPSLCDVNIVVRKGETVGFIGPSGAGKSTLVDVILGLLPQTSGELLIDGVGMQEHNLEWQSTIGYVSQAIYLTDDTVRRNVAFGIAETDVDEVALERALKSAQLWDFVDGLPNKTHTIVGERGVRVSGGQRQRIGIARALYHEPQVLVLDEATSSLDIETEAEVMSAIHALQGFKTILIVAHRLSTVQHCDRLYRIEDAKIVAEGSFKELTAQAN</sequence>
<evidence type="ECO:0000259" key="11">
    <source>
        <dbReference type="PROSITE" id="PS50929"/>
    </source>
</evidence>
<dbReference type="PANTHER" id="PTHR24221">
    <property type="entry name" value="ATP-BINDING CASSETTE SUB-FAMILY B"/>
    <property type="match status" value="1"/>
</dbReference>
<dbReference type="Pfam" id="PF00005">
    <property type="entry name" value="ABC_tran"/>
    <property type="match status" value="1"/>
</dbReference>
<dbReference type="InterPro" id="IPR003439">
    <property type="entry name" value="ABC_transporter-like_ATP-bd"/>
</dbReference>
<evidence type="ECO:0000256" key="4">
    <source>
        <dbReference type="ARBA" id="ARBA00022692"/>
    </source>
</evidence>